<dbReference type="STRING" id="571932.SAMN05421743_1029"/>
<protein>
    <submittedName>
        <fullName evidence="4">Nicotinamidase-related amidase</fullName>
    </submittedName>
</protein>
<organism evidence="4 5">
    <name type="scientific">Thalassobacillus cyri</name>
    <dbReference type="NCBI Taxonomy" id="571932"/>
    <lineage>
        <taxon>Bacteria</taxon>
        <taxon>Bacillati</taxon>
        <taxon>Bacillota</taxon>
        <taxon>Bacilli</taxon>
        <taxon>Bacillales</taxon>
        <taxon>Bacillaceae</taxon>
        <taxon>Thalassobacillus</taxon>
    </lineage>
</organism>
<comment type="similarity">
    <text evidence="1">Belongs to the isochorismatase family.</text>
</comment>
<evidence type="ECO:0000313" key="4">
    <source>
        <dbReference type="EMBL" id="SDZ93125.1"/>
    </source>
</evidence>
<dbReference type="InterPro" id="IPR036380">
    <property type="entry name" value="Isochorismatase-like_sf"/>
</dbReference>
<name>A0A1H3X147_9BACI</name>
<dbReference type="SUPFAM" id="SSF52499">
    <property type="entry name" value="Isochorismatase-like hydrolases"/>
    <property type="match status" value="1"/>
</dbReference>
<dbReference type="AlphaFoldDB" id="A0A1H3X147"/>
<dbReference type="Pfam" id="PF00857">
    <property type="entry name" value="Isochorismatase"/>
    <property type="match status" value="1"/>
</dbReference>
<dbReference type="GO" id="GO:0016787">
    <property type="term" value="F:hydrolase activity"/>
    <property type="evidence" value="ECO:0007669"/>
    <property type="project" value="UniProtKB-KW"/>
</dbReference>
<evidence type="ECO:0000256" key="2">
    <source>
        <dbReference type="ARBA" id="ARBA00022801"/>
    </source>
</evidence>
<dbReference type="RefSeq" id="WP_093042004.1">
    <property type="nucleotide sequence ID" value="NZ_FNQR01000002.1"/>
</dbReference>
<feature type="domain" description="Isochorismatase-like" evidence="3">
    <location>
        <begin position="7"/>
        <end position="167"/>
    </location>
</feature>
<keyword evidence="2" id="KW-0378">Hydrolase</keyword>
<evidence type="ECO:0000313" key="5">
    <source>
        <dbReference type="Proteomes" id="UP000198584"/>
    </source>
</evidence>
<evidence type="ECO:0000259" key="3">
    <source>
        <dbReference type="Pfam" id="PF00857"/>
    </source>
</evidence>
<dbReference type="InterPro" id="IPR000868">
    <property type="entry name" value="Isochorismatase-like_dom"/>
</dbReference>
<dbReference type="OrthoDB" id="4305745at2"/>
<dbReference type="PANTHER" id="PTHR43540:SF6">
    <property type="entry name" value="ISOCHORISMATASE-LIKE DOMAIN-CONTAINING PROTEIN"/>
    <property type="match status" value="1"/>
</dbReference>
<dbReference type="PANTHER" id="PTHR43540">
    <property type="entry name" value="PEROXYUREIDOACRYLATE/UREIDOACRYLATE AMIDOHYDROLASE-RELATED"/>
    <property type="match status" value="1"/>
</dbReference>
<dbReference type="CDD" id="cd00431">
    <property type="entry name" value="cysteine_hydrolases"/>
    <property type="match status" value="1"/>
</dbReference>
<dbReference type="Proteomes" id="UP000198584">
    <property type="component" value="Unassembled WGS sequence"/>
</dbReference>
<evidence type="ECO:0000256" key="1">
    <source>
        <dbReference type="ARBA" id="ARBA00006336"/>
    </source>
</evidence>
<dbReference type="EMBL" id="FNQR01000002">
    <property type="protein sequence ID" value="SDZ93125.1"/>
    <property type="molecule type" value="Genomic_DNA"/>
</dbReference>
<gene>
    <name evidence="4" type="ORF">SAMN05421743_1029</name>
</gene>
<dbReference type="InterPro" id="IPR050272">
    <property type="entry name" value="Isochorismatase-like_hydrls"/>
</dbReference>
<sequence>MAAPEQSALIYIDVINDFQFNQGKKLLDQTYRILPSMMNLKQYAHAHEIPIIYINDHYASWRADLQQIYQHCLNKGNKKLLEAIRPDEGDYFLIKPKHSGFYQSSLQSLLYELGVKRLILSGIAGNICVLFTANDAYMREYELWVPENATASNDPNDNQYALTMMENVLKADVSPI</sequence>
<proteinExistence type="inferred from homology"/>
<reference evidence="4 5" key="1">
    <citation type="submission" date="2016-10" db="EMBL/GenBank/DDBJ databases">
        <authorList>
            <person name="de Groot N.N."/>
        </authorList>
    </citation>
    <scope>NUCLEOTIDE SEQUENCE [LARGE SCALE GENOMIC DNA]</scope>
    <source>
        <strain evidence="4 5">CCM7597</strain>
    </source>
</reference>
<accession>A0A1H3X147</accession>
<keyword evidence="5" id="KW-1185">Reference proteome</keyword>
<dbReference type="Gene3D" id="3.40.50.850">
    <property type="entry name" value="Isochorismatase-like"/>
    <property type="match status" value="1"/>
</dbReference>